<evidence type="ECO:0000256" key="5">
    <source>
        <dbReference type="SAM" id="MobiDB-lite"/>
    </source>
</evidence>
<feature type="compositionally biased region" description="Low complexity" evidence="5">
    <location>
        <begin position="234"/>
        <end position="251"/>
    </location>
</feature>
<keyword evidence="3 4" id="KW-0539">Nucleus</keyword>
<dbReference type="EMBL" id="KZ303491">
    <property type="protein sequence ID" value="PIA18070.1"/>
    <property type="molecule type" value="Genomic_DNA"/>
</dbReference>
<dbReference type="OrthoDB" id="10056939at2759"/>
<reference evidence="7 8" key="1">
    <citation type="journal article" date="2015" name="Genome Biol. Evol.">
        <title>Phylogenomic analyses indicate that early fungi evolved digesting cell walls of algal ancestors of land plants.</title>
        <authorList>
            <person name="Chang Y."/>
            <person name="Wang S."/>
            <person name="Sekimoto S."/>
            <person name="Aerts A.L."/>
            <person name="Choi C."/>
            <person name="Clum A."/>
            <person name="LaButti K.M."/>
            <person name="Lindquist E.A."/>
            <person name="Yee Ngan C."/>
            <person name="Ohm R.A."/>
            <person name="Salamov A.A."/>
            <person name="Grigoriev I.V."/>
            <person name="Spatafora J.W."/>
            <person name="Berbee M.L."/>
        </authorList>
    </citation>
    <scope>NUCLEOTIDE SEQUENCE [LARGE SCALE GENOMIC DNA]</scope>
    <source>
        <strain evidence="7 8">NRRL 1564</strain>
    </source>
</reference>
<dbReference type="Pfam" id="PF05920">
    <property type="entry name" value="Homeobox_KN"/>
    <property type="match status" value="1"/>
</dbReference>
<feature type="compositionally biased region" description="Polar residues" evidence="5">
    <location>
        <begin position="206"/>
        <end position="218"/>
    </location>
</feature>
<dbReference type="Proteomes" id="UP000242474">
    <property type="component" value="Unassembled WGS sequence"/>
</dbReference>
<keyword evidence="2 4" id="KW-0371">Homeobox</keyword>
<dbReference type="GO" id="GO:0005634">
    <property type="term" value="C:nucleus"/>
    <property type="evidence" value="ECO:0007669"/>
    <property type="project" value="UniProtKB-SubCell"/>
</dbReference>
<organism evidence="7 8">
    <name type="scientific">Coemansia reversa (strain ATCC 12441 / NRRL 1564)</name>
    <dbReference type="NCBI Taxonomy" id="763665"/>
    <lineage>
        <taxon>Eukaryota</taxon>
        <taxon>Fungi</taxon>
        <taxon>Fungi incertae sedis</taxon>
        <taxon>Zoopagomycota</taxon>
        <taxon>Kickxellomycotina</taxon>
        <taxon>Kickxellomycetes</taxon>
        <taxon>Kickxellales</taxon>
        <taxon>Kickxellaceae</taxon>
        <taxon>Coemansia</taxon>
    </lineage>
</organism>
<dbReference type="AlphaFoldDB" id="A0A2G5BGD3"/>
<dbReference type="InterPro" id="IPR009057">
    <property type="entry name" value="Homeodomain-like_sf"/>
</dbReference>
<dbReference type="InterPro" id="IPR008422">
    <property type="entry name" value="KN_HD"/>
</dbReference>
<dbReference type="InterPro" id="IPR001356">
    <property type="entry name" value="HD"/>
</dbReference>
<dbReference type="GO" id="GO:0003677">
    <property type="term" value="F:DNA binding"/>
    <property type="evidence" value="ECO:0007669"/>
    <property type="project" value="UniProtKB-UniRule"/>
</dbReference>
<feature type="domain" description="Homeobox" evidence="6">
    <location>
        <begin position="279"/>
        <end position="342"/>
    </location>
</feature>
<feature type="DNA-binding region" description="Homeobox" evidence="4">
    <location>
        <begin position="281"/>
        <end position="343"/>
    </location>
</feature>
<gene>
    <name evidence="7" type="ORF">COEREDRAFT_80021</name>
</gene>
<proteinExistence type="predicted"/>
<evidence type="ECO:0000256" key="1">
    <source>
        <dbReference type="ARBA" id="ARBA00023125"/>
    </source>
</evidence>
<dbReference type="SMART" id="SM00389">
    <property type="entry name" value="HOX"/>
    <property type="match status" value="1"/>
</dbReference>
<dbReference type="SUPFAM" id="SSF46689">
    <property type="entry name" value="Homeodomain-like"/>
    <property type="match status" value="1"/>
</dbReference>
<name>A0A2G5BGD3_COERN</name>
<protein>
    <recommendedName>
        <fullName evidence="6">Homeobox domain-containing protein</fullName>
    </recommendedName>
</protein>
<evidence type="ECO:0000256" key="3">
    <source>
        <dbReference type="ARBA" id="ARBA00023242"/>
    </source>
</evidence>
<evidence type="ECO:0000259" key="6">
    <source>
        <dbReference type="PROSITE" id="PS50071"/>
    </source>
</evidence>
<comment type="subcellular location">
    <subcellularLocation>
        <location evidence="4">Nucleus</location>
    </subcellularLocation>
</comment>
<evidence type="ECO:0000256" key="4">
    <source>
        <dbReference type="PROSITE-ProRule" id="PRU00108"/>
    </source>
</evidence>
<sequence>MDALSRRAPGIASFINQQPAETFDIGDASIKTQNLLQSLAHSEPSLTDFSSHAPHADLPLPLPVEIASSHQRATDNGIFDTFSFLGLARLFNLAEQGPSAAMDKQHNALEFLGMQERASNTSIENNAPDNKFLWLGMLDTQWPFKDIGTALPSPQESCLSGNTDPTSSYMPTNTTLQCHTNLESDLFDENSQSPSWDIVTAVASQSPNTTPMSTTFTHSAHADPIPFLSKKDNSNAQAAAAGSPAASNTSSCPSTVHLDASAASAKCSRDAHHTCQKLSSAASSSGRFSPEAQKALQQILHSIRNNPYPSDVLIEDIRVKFGLSSKQVRNWFALQRFRHMVRIEHQGTTSWRFRNEALQNT</sequence>
<evidence type="ECO:0000256" key="2">
    <source>
        <dbReference type="ARBA" id="ARBA00023155"/>
    </source>
</evidence>
<dbReference type="GO" id="GO:0006355">
    <property type="term" value="P:regulation of DNA-templated transcription"/>
    <property type="evidence" value="ECO:0007669"/>
    <property type="project" value="InterPro"/>
</dbReference>
<dbReference type="PROSITE" id="PS50071">
    <property type="entry name" value="HOMEOBOX_2"/>
    <property type="match status" value="1"/>
</dbReference>
<feature type="region of interest" description="Disordered" evidence="5">
    <location>
        <begin position="206"/>
        <end position="253"/>
    </location>
</feature>
<accession>A0A2G5BGD3</accession>
<evidence type="ECO:0000313" key="7">
    <source>
        <dbReference type="EMBL" id="PIA18070.1"/>
    </source>
</evidence>
<dbReference type="Gene3D" id="1.10.10.60">
    <property type="entry name" value="Homeodomain-like"/>
    <property type="match status" value="1"/>
</dbReference>
<keyword evidence="8" id="KW-1185">Reference proteome</keyword>
<dbReference type="CDD" id="cd00086">
    <property type="entry name" value="homeodomain"/>
    <property type="match status" value="1"/>
</dbReference>
<keyword evidence="1 4" id="KW-0238">DNA-binding</keyword>
<evidence type="ECO:0000313" key="8">
    <source>
        <dbReference type="Proteomes" id="UP000242474"/>
    </source>
</evidence>